<dbReference type="Pfam" id="PF00924">
    <property type="entry name" value="MS_channel_2nd"/>
    <property type="match status" value="1"/>
</dbReference>
<dbReference type="SUPFAM" id="SSF82861">
    <property type="entry name" value="Mechanosensitive channel protein MscS (YggB), transmembrane region"/>
    <property type="match status" value="1"/>
</dbReference>
<feature type="transmembrane region" description="Helical" evidence="7">
    <location>
        <begin position="20"/>
        <end position="41"/>
    </location>
</feature>
<keyword evidence="5 7" id="KW-1133">Transmembrane helix</keyword>
<feature type="transmembrane region" description="Helical" evidence="7">
    <location>
        <begin position="164"/>
        <end position="185"/>
    </location>
</feature>
<dbReference type="InterPro" id="IPR010920">
    <property type="entry name" value="LSM_dom_sf"/>
</dbReference>
<evidence type="ECO:0000256" key="7">
    <source>
        <dbReference type="SAM" id="Phobius"/>
    </source>
</evidence>
<dbReference type="InterPro" id="IPR006686">
    <property type="entry name" value="MscS_channel_CS"/>
</dbReference>
<accession>A0AA52EFR1</accession>
<dbReference type="InterPro" id="IPR006685">
    <property type="entry name" value="MscS_channel_2nd"/>
</dbReference>
<evidence type="ECO:0000259" key="8">
    <source>
        <dbReference type="Pfam" id="PF00924"/>
    </source>
</evidence>
<name>A0AA52EFR1_9PROT</name>
<dbReference type="GO" id="GO:0008381">
    <property type="term" value="F:mechanosensitive monoatomic ion channel activity"/>
    <property type="evidence" value="ECO:0007669"/>
    <property type="project" value="UniProtKB-ARBA"/>
</dbReference>
<dbReference type="SUPFAM" id="SSF82689">
    <property type="entry name" value="Mechanosensitive channel protein MscS (YggB), C-terminal domain"/>
    <property type="match status" value="1"/>
</dbReference>
<dbReference type="InterPro" id="IPR011014">
    <property type="entry name" value="MscS_channel_TM-2"/>
</dbReference>
<dbReference type="PANTHER" id="PTHR43634:SF2">
    <property type="entry name" value="LOW CONDUCTANCE MECHANOSENSITIVE CHANNEL YNAI"/>
    <property type="match status" value="1"/>
</dbReference>
<protein>
    <submittedName>
        <fullName evidence="10">Mechanosensitive ion channel family protein</fullName>
    </submittedName>
</protein>
<keyword evidence="11" id="KW-1185">Reference proteome</keyword>
<feature type="transmembrane region" description="Helical" evidence="7">
    <location>
        <begin position="135"/>
        <end position="158"/>
    </location>
</feature>
<organism evidence="10 11">
    <name type="scientific">Temperatibacter marinus</name>
    <dbReference type="NCBI Taxonomy" id="1456591"/>
    <lineage>
        <taxon>Bacteria</taxon>
        <taxon>Pseudomonadati</taxon>
        <taxon>Pseudomonadota</taxon>
        <taxon>Alphaproteobacteria</taxon>
        <taxon>Kordiimonadales</taxon>
        <taxon>Temperatibacteraceae</taxon>
        <taxon>Temperatibacter</taxon>
    </lineage>
</organism>
<keyword evidence="3" id="KW-1003">Cell membrane</keyword>
<dbReference type="InterPro" id="IPR049278">
    <property type="entry name" value="MS_channel_C"/>
</dbReference>
<dbReference type="SUPFAM" id="SSF50182">
    <property type="entry name" value="Sm-like ribonucleoproteins"/>
    <property type="match status" value="1"/>
</dbReference>
<evidence type="ECO:0000256" key="3">
    <source>
        <dbReference type="ARBA" id="ARBA00022475"/>
    </source>
</evidence>
<gene>
    <name evidence="10" type="ORF">QGN29_09015</name>
</gene>
<dbReference type="InterPro" id="IPR045042">
    <property type="entry name" value="YnaI-like"/>
</dbReference>
<dbReference type="KEGG" id="tmk:QGN29_09015"/>
<dbReference type="Gene3D" id="3.30.70.100">
    <property type="match status" value="1"/>
</dbReference>
<feature type="domain" description="Mechanosensitive ion channel MscS" evidence="8">
    <location>
        <begin position="189"/>
        <end position="257"/>
    </location>
</feature>
<sequence>METALQEFWGLVLDVWSNGIYGFDVSRVLLGCTILIFFIVLRDLFSRIVVSRIRAFVNKTENTIDDAIVDTLEAPIRLVPVVLGVFLATSYLDLPESYMDMVANINRSLISFTIFWALFRATGPLAEMIESSGGRFLTVSMIGWVTKAMKGAFFLLGAATILEIWGIQVGPIIAGLGLFGVAVALGAQDLFKNLIAGLFILGEKRFHIGDWILIPGVVEGTVEDIGFRTTRVRRFDKAPVYVPNTKLADHAVTNFSRMTYRRIKWVIGVEYNTTEQQLRNIRQAIETYLSENKAFARPEETSTFVRIDHFADSSINILLYCFTNTTNWLEWLEVKEELLLKIKNIVEFNDANFAFPSQTLYVESLGDDVESFPKK</sequence>
<dbReference type="AlphaFoldDB" id="A0AA52EFR1"/>
<dbReference type="InterPro" id="IPR023408">
    <property type="entry name" value="MscS_beta-dom_sf"/>
</dbReference>
<dbReference type="PANTHER" id="PTHR43634">
    <property type="entry name" value="OW CONDUCTANCE MECHANOSENSITIVE CHANNEL"/>
    <property type="match status" value="1"/>
</dbReference>
<evidence type="ECO:0000259" key="9">
    <source>
        <dbReference type="Pfam" id="PF21082"/>
    </source>
</evidence>
<comment type="subcellular location">
    <subcellularLocation>
        <location evidence="1">Cell membrane</location>
        <topology evidence="1">Multi-pass membrane protein</topology>
    </subcellularLocation>
</comment>
<dbReference type="EMBL" id="CP123872">
    <property type="protein sequence ID" value="WND01699.1"/>
    <property type="molecule type" value="Genomic_DNA"/>
</dbReference>
<evidence type="ECO:0000256" key="4">
    <source>
        <dbReference type="ARBA" id="ARBA00022692"/>
    </source>
</evidence>
<dbReference type="Pfam" id="PF21082">
    <property type="entry name" value="MS_channel_3rd"/>
    <property type="match status" value="1"/>
</dbReference>
<dbReference type="GO" id="GO:0005886">
    <property type="term" value="C:plasma membrane"/>
    <property type="evidence" value="ECO:0007669"/>
    <property type="project" value="UniProtKB-SubCell"/>
</dbReference>
<dbReference type="Gene3D" id="2.30.30.60">
    <property type="match status" value="1"/>
</dbReference>
<feature type="transmembrane region" description="Helical" evidence="7">
    <location>
        <begin position="104"/>
        <end position="123"/>
    </location>
</feature>
<keyword evidence="4 7" id="KW-0812">Transmembrane</keyword>
<dbReference type="Proteomes" id="UP001268683">
    <property type="component" value="Chromosome"/>
</dbReference>
<comment type="similarity">
    <text evidence="2">Belongs to the MscS (TC 1.A.23) family.</text>
</comment>
<reference evidence="10" key="1">
    <citation type="submission" date="2023-04" db="EMBL/GenBank/DDBJ databases">
        <title>Complete genome sequence of Temperatibacter marinus.</title>
        <authorList>
            <person name="Rong J.-C."/>
            <person name="Yi M.-L."/>
            <person name="Zhao Q."/>
        </authorList>
    </citation>
    <scope>NUCLEOTIDE SEQUENCE</scope>
    <source>
        <strain evidence="10">NBRC 110045</strain>
    </source>
</reference>
<dbReference type="RefSeq" id="WP_310797528.1">
    <property type="nucleotide sequence ID" value="NZ_CP123872.1"/>
</dbReference>
<evidence type="ECO:0000256" key="5">
    <source>
        <dbReference type="ARBA" id="ARBA00022989"/>
    </source>
</evidence>
<dbReference type="PROSITE" id="PS01246">
    <property type="entry name" value="UPF0003"/>
    <property type="match status" value="1"/>
</dbReference>
<dbReference type="Gene3D" id="1.10.287.1260">
    <property type="match status" value="1"/>
</dbReference>
<feature type="domain" description="Mechanosensitive ion channel MscS C-terminal" evidence="9">
    <location>
        <begin position="263"/>
        <end position="351"/>
    </location>
</feature>
<dbReference type="InterPro" id="IPR011066">
    <property type="entry name" value="MscS_channel_C_sf"/>
</dbReference>
<proteinExistence type="inferred from homology"/>
<evidence type="ECO:0000256" key="2">
    <source>
        <dbReference type="ARBA" id="ARBA00008017"/>
    </source>
</evidence>
<evidence type="ECO:0000256" key="6">
    <source>
        <dbReference type="ARBA" id="ARBA00023136"/>
    </source>
</evidence>
<evidence type="ECO:0000313" key="11">
    <source>
        <dbReference type="Proteomes" id="UP001268683"/>
    </source>
</evidence>
<evidence type="ECO:0000256" key="1">
    <source>
        <dbReference type="ARBA" id="ARBA00004651"/>
    </source>
</evidence>
<evidence type="ECO:0000313" key="10">
    <source>
        <dbReference type="EMBL" id="WND01699.1"/>
    </source>
</evidence>
<keyword evidence="6 7" id="KW-0472">Membrane</keyword>